<dbReference type="Gene3D" id="3.60.10.10">
    <property type="entry name" value="Endonuclease/exonuclease/phosphatase"/>
    <property type="match status" value="1"/>
</dbReference>
<evidence type="ECO:0008006" key="3">
    <source>
        <dbReference type="Google" id="ProtNLM"/>
    </source>
</evidence>
<organism evidence="1 2">
    <name type="scientific">Lasius niger</name>
    <name type="common">Black garden ant</name>
    <dbReference type="NCBI Taxonomy" id="67767"/>
    <lineage>
        <taxon>Eukaryota</taxon>
        <taxon>Metazoa</taxon>
        <taxon>Ecdysozoa</taxon>
        <taxon>Arthropoda</taxon>
        <taxon>Hexapoda</taxon>
        <taxon>Insecta</taxon>
        <taxon>Pterygota</taxon>
        <taxon>Neoptera</taxon>
        <taxon>Endopterygota</taxon>
        <taxon>Hymenoptera</taxon>
        <taxon>Apocrita</taxon>
        <taxon>Aculeata</taxon>
        <taxon>Formicoidea</taxon>
        <taxon>Formicidae</taxon>
        <taxon>Formicinae</taxon>
        <taxon>Lasius</taxon>
        <taxon>Lasius</taxon>
    </lineage>
</organism>
<reference evidence="1 2" key="1">
    <citation type="submission" date="2015-04" db="EMBL/GenBank/DDBJ databases">
        <title>Lasius niger genome sequencing.</title>
        <authorList>
            <person name="Konorov E.A."/>
            <person name="Nikitin M.A."/>
            <person name="Kirill M.V."/>
            <person name="Chang P."/>
        </authorList>
    </citation>
    <scope>NUCLEOTIDE SEQUENCE [LARGE SCALE GENOMIC DNA]</scope>
    <source>
        <tissue evidence="1">Whole</tissue>
    </source>
</reference>
<name>A0A0J7N2X4_LASNI</name>
<dbReference type="InterPro" id="IPR036691">
    <property type="entry name" value="Endo/exonu/phosph_ase_sf"/>
</dbReference>
<dbReference type="PaxDb" id="67767-A0A0J7N2X4"/>
<dbReference type="STRING" id="67767.A0A0J7N2X4"/>
<dbReference type="EMBL" id="LBMM01011077">
    <property type="protein sequence ID" value="KMQ87040.1"/>
    <property type="molecule type" value="Genomic_DNA"/>
</dbReference>
<protein>
    <recommendedName>
        <fullName evidence="3">Endonuclease/exonuclease/phosphatase domain-containing protein</fullName>
    </recommendedName>
</protein>
<evidence type="ECO:0000313" key="2">
    <source>
        <dbReference type="Proteomes" id="UP000036403"/>
    </source>
</evidence>
<evidence type="ECO:0000313" key="1">
    <source>
        <dbReference type="EMBL" id="KMQ87040.1"/>
    </source>
</evidence>
<sequence length="126" mass="14541">MTETWIEEKSWERLKEKLPNEFVWKSQMAKRRNRKGRAIGGILLAVKKDLTMIGEEVGEEKGRIACKIRIGKEIWRIVGVYVNGDMEKKLERITELMEEGEEEIKTIIAWDFNARTGEEGDGVGMA</sequence>
<gene>
    <name evidence="1" type="ORF">RF55_13794</name>
</gene>
<keyword evidence="2" id="KW-1185">Reference proteome</keyword>
<accession>A0A0J7N2X4</accession>
<dbReference type="OrthoDB" id="7616539at2759"/>
<dbReference type="SUPFAM" id="SSF56219">
    <property type="entry name" value="DNase I-like"/>
    <property type="match status" value="1"/>
</dbReference>
<proteinExistence type="predicted"/>
<dbReference type="AlphaFoldDB" id="A0A0J7N2X4"/>
<comment type="caution">
    <text evidence="1">The sequence shown here is derived from an EMBL/GenBank/DDBJ whole genome shotgun (WGS) entry which is preliminary data.</text>
</comment>
<dbReference type="Proteomes" id="UP000036403">
    <property type="component" value="Unassembled WGS sequence"/>
</dbReference>